<proteinExistence type="predicted"/>
<dbReference type="AlphaFoldDB" id="A0A816XWE2"/>
<gene>
    <name evidence="3" type="ORF">UXM345_LOCUS28385</name>
    <name evidence="2" type="ORF">XDN619_LOCUS28761</name>
</gene>
<evidence type="ECO:0000313" key="3">
    <source>
        <dbReference type="EMBL" id="CAF4207954.1"/>
    </source>
</evidence>
<dbReference type="EMBL" id="CAJNRG010013780">
    <property type="protein sequence ID" value="CAF2151560.1"/>
    <property type="molecule type" value="Genomic_DNA"/>
</dbReference>
<evidence type="ECO:0000256" key="1">
    <source>
        <dbReference type="SAM" id="SignalP"/>
    </source>
</evidence>
<evidence type="ECO:0000313" key="2">
    <source>
        <dbReference type="EMBL" id="CAF2151560.1"/>
    </source>
</evidence>
<name>A0A816XWE2_9BILA</name>
<feature type="signal peptide" evidence="1">
    <location>
        <begin position="1"/>
        <end position="15"/>
    </location>
</feature>
<reference evidence="2" key="1">
    <citation type="submission" date="2021-02" db="EMBL/GenBank/DDBJ databases">
        <authorList>
            <person name="Nowell W R."/>
        </authorList>
    </citation>
    <scope>NUCLEOTIDE SEQUENCE</scope>
</reference>
<sequence length="66" mass="7603">MTILVNNLLIALAVGEIAGLSAITRVRNATQRYELLCEYEIFRLQGLWSLEPVHRCHKYIETTSNR</sequence>
<evidence type="ECO:0000313" key="4">
    <source>
        <dbReference type="Proteomes" id="UP000663887"/>
    </source>
</evidence>
<protein>
    <submittedName>
        <fullName evidence="2">Uncharacterized protein</fullName>
    </submittedName>
</protein>
<dbReference type="Proteomes" id="UP000663842">
    <property type="component" value="Unassembled WGS sequence"/>
</dbReference>
<dbReference type="EMBL" id="CAJOBF010006501">
    <property type="protein sequence ID" value="CAF4207954.1"/>
    <property type="molecule type" value="Genomic_DNA"/>
</dbReference>
<dbReference type="Proteomes" id="UP000663887">
    <property type="component" value="Unassembled WGS sequence"/>
</dbReference>
<feature type="chain" id="PRO_5036230954" evidence="1">
    <location>
        <begin position="16"/>
        <end position="66"/>
    </location>
</feature>
<organism evidence="2 4">
    <name type="scientific">Rotaria magnacalcarata</name>
    <dbReference type="NCBI Taxonomy" id="392030"/>
    <lineage>
        <taxon>Eukaryota</taxon>
        <taxon>Metazoa</taxon>
        <taxon>Spiralia</taxon>
        <taxon>Gnathifera</taxon>
        <taxon>Rotifera</taxon>
        <taxon>Eurotatoria</taxon>
        <taxon>Bdelloidea</taxon>
        <taxon>Philodinida</taxon>
        <taxon>Philodinidae</taxon>
        <taxon>Rotaria</taxon>
    </lineage>
</organism>
<accession>A0A816XWE2</accession>
<comment type="caution">
    <text evidence="2">The sequence shown here is derived from an EMBL/GenBank/DDBJ whole genome shotgun (WGS) entry which is preliminary data.</text>
</comment>
<keyword evidence="1" id="KW-0732">Signal</keyword>